<comment type="subcellular location">
    <subcellularLocation>
        <location evidence="2">Cell inner membrane</location>
        <topology evidence="2">Multi-pass membrane protein</topology>
    </subcellularLocation>
</comment>
<keyword evidence="15" id="KW-1185">Reference proteome</keyword>
<evidence type="ECO:0000313" key="15">
    <source>
        <dbReference type="Proteomes" id="UP000824988"/>
    </source>
</evidence>
<dbReference type="Gene3D" id="1.25.40.10">
    <property type="entry name" value="Tetratricopeptide repeat domain"/>
    <property type="match status" value="1"/>
</dbReference>
<evidence type="ECO:0000256" key="3">
    <source>
        <dbReference type="ARBA" id="ARBA00004744"/>
    </source>
</evidence>
<keyword evidence="8 12" id="KW-0472">Membrane</keyword>
<dbReference type="InterPro" id="IPR019734">
    <property type="entry name" value="TPR_rpt"/>
</dbReference>
<dbReference type="SUPFAM" id="SSF48452">
    <property type="entry name" value="TPR-like"/>
    <property type="match status" value="1"/>
</dbReference>
<dbReference type="UniPathway" id="UPA00252"/>
<feature type="transmembrane region" description="Helical" evidence="12">
    <location>
        <begin position="48"/>
        <end position="70"/>
    </location>
</feature>
<feature type="region of interest" description="Disordered" evidence="11">
    <location>
        <begin position="408"/>
        <end position="442"/>
    </location>
</feature>
<dbReference type="GO" id="GO:0042168">
    <property type="term" value="P:heme metabolic process"/>
    <property type="evidence" value="ECO:0007669"/>
    <property type="project" value="InterPro"/>
</dbReference>
<accession>A0A8D5ALP9</accession>
<dbReference type="Proteomes" id="UP000824988">
    <property type="component" value="Chromosome"/>
</dbReference>
<dbReference type="RefSeq" id="WP_082411630.1">
    <property type="nucleotide sequence ID" value="NZ_AP019782.1"/>
</dbReference>
<evidence type="ECO:0000256" key="12">
    <source>
        <dbReference type="SAM" id="Phobius"/>
    </source>
</evidence>
<evidence type="ECO:0000313" key="14">
    <source>
        <dbReference type="EMBL" id="BBL72361.1"/>
    </source>
</evidence>
<sequence>MRTFVVYVLILSTLLAGAVALVYVNLVESGDPGYAIIGHGQWAVESTLLTLLGILLGLFLLLHVTLRLLGTMVSLPKSLKRRSEQKRNQRSQEALLVGLYESAQGNWEKAEKTLVRHAANSGAPLIHYLTAARAAQSRGARELRDEYLRVAAETMPEAELAIGLTRAELQLSERQFDHALENLSQLNKIAPTHAAVLKMLHRTYAHLEDWEALHALLPKLSANKVMMEAEIKLLETETYSALLKQKAQLKDAAVLKELWKHVPKHIRAVSGVQALYFAAMIEAGAGADIEGDVREALGKAWDQTLLVLYGCIEQRGDAASAQVRFLEGLLSKYPEDAVLLRVLGRICYRSRLLDLAEQYLARSLAVEASVEAYHLMGELLAQRGDKAAASDYYRKGLLLASSEVVQQVEEHAEEASPVAEEPSSESGAAASPADTSEPPAEG</sequence>
<dbReference type="EMBL" id="AP019782">
    <property type="protein sequence ID" value="BBL72361.1"/>
    <property type="molecule type" value="Genomic_DNA"/>
</dbReference>
<protein>
    <submittedName>
        <fullName evidence="14">Heme biosynthesis protein HemY</fullName>
    </submittedName>
</protein>
<dbReference type="GO" id="GO:0006779">
    <property type="term" value="P:porphyrin-containing compound biosynthetic process"/>
    <property type="evidence" value="ECO:0007669"/>
    <property type="project" value="UniProtKB-KW"/>
</dbReference>
<keyword evidence="9" id="KW-0627">Porphyrin biosynthesis</keyword>
<evidence type="ECO:0000256" key="2">
    <source>
        <dbReference type="ARBA" id="ARBA00004429"/>
    </source>
</evidence>
<dbReference type="PROSITE" id="PS50005">
    <property type="entry name" value="TPR"/>
    <property type="match status" value="1"/>
</dbReference>
<reference evidence="14" key="1">
    <citation type="submission" date="2019-06" db="EMBL/GenBank/DDBJ databases">
        <title>Complete genome sequence of Methylogaea oryzae strain JCM16910.</title>
        <authorList>
            <person name="Asakawa S."/>
        </authorList>
    </citation>
    <scope>NUCLEOTIDE SEQUENCE</scope>
    <source>
        <strain evidence="14">E10</strain>
    </source>
</reference>
<evidence type="ECO:0000256" key="5">
    <source>
        <dbReference type="ARBA" id="ARBA00022519"/>
    </source>
</evidence>
<gene>
    <name evidence="14" type="primary">hemY</name>
    <name evidence="14" type="ORF">MoryE10_29670</name>
</gene>
<dbReference type="InterPro" id="IPR005254">
    <property type="entry name" value="Heme_biosyn_assoc_TPR_pro"/>
</dbReference>
<evidence type="ECO:0000256" key="10">
    <source>
        <dbReference type="PROSITE-ProRule" id="PRU00339"/>
    </source>
</evidence>
<feature type="repeat" description="TPR" evidence="10">
    <location>
        <begin position="370"/>
        <end position="403"/>
    </location>
</feature>
<evidence type="ECO:0000256" key="1">
    <source>
        <dbReference type="ARBA" id="ARBA00002962"/>
    </source>
</evidence>
<dbReference type="NCBIfam" id="TIGR00540">
    <property type="entry name" value="TPR_hemY_coli"/>
    <property type="match status" value="1"/>
</dbReference>
<keyword evidence="6 12" id="KW-0812">Transmembrane</keyword>
<feature type="compositionally biased region" description="Low complexity" evidence="11">
    <location>
        <begin position="415"/>
        <end position="433"/>
    </location>
</feature>
<dbReference type="Pfam" id="PF07219">
    <property type="entry name" value="HemY_N"/>
    <property type="match status" value="1"/>
</dbReference>
<keyword evidence="10" id="KW-0802">TPR repeat</keyword>
<evidence type="ECO:0000256" key="8">
    <source>
        <dbReference type="ARBA" id="ARBA00023136"/>
    </source>
</evidence>
<dbReference type="AlphaFoldDB" id="A0A8D5ALP9"/>
<dbReference type="InterPro" id="IPR011990">
    <property type="entry name" value="TPR-like_helical_dom_sf"/>
</dbReference>
<dbReference type="GO" id="GO:0005886">
    <property type="term" value="C:plasma membrane"/>
    <property type="evidence" value="ECO:0007669"/>
    <property type="project" value="UniProtKB-SubCell"/>
</dbReference>
<dbReference type="KEGG" id="moz:MoryE10_29670"/>
<evidence type="ECO:0000256" key="9">
    <source>
        <dbReference type="ARBA" id="ARBA00023244"/>
    </source>
</evidence>
<evidence type="ECO:0000256" key="4">
    <source>
        <dbReference type="ARBA" id="ARBA00022475"/>
    </source>
</evidence>
<evidence type="ECO:0000259" key="13">
    <source>
        <dbReference type="Pfam" id="PF07219"/>
    </source>
</evidence>
<proteinExistence type="predicted"/>
<keyword evidence="5" id="KW-0997">Cell inner membrane</keyword>
<comment type="function">
    <text evidence="1">Involved in a late step of protoheme IX synthesis.</text>
</comment>
<keyword evidence="4" id="KW-1003">Cell membrane</keyword>
<evidence type="ECO:0000256" key="7">
    <source>
        <dbReference type="ARBA" id="ARBA00022989"/>
    </source>
</evidence>
<evidence type="ECO:0000256" key="11">
    <source>
        <dbReference type="SAM" id="MobiDB-lite"/>
    </source>
</evidence>
<feature type="domain" description="HemY N-terminal" evidence="13">
    <location>
        <begin position="33"/>
        <end position="139"/>
    </location>
</feature>
<organism evidence="14 15">
    <name type="scientific">Methylogaea oryzae</name>
    <dbReference type="NCBI Taxonomy" id="1295382"/>
    <lineage>
        <taxon>Bacteria</taxon>
        <taxon>Pseudomonadati</taxon>
        <taxon>Pseudomonadota</taxon>
        <taxon>Gammaproteobacteria</taxon>
        <taxon>Methylococcales</taxon>
        <taxon>Methylococcaceae</taxon>
        <taxon>Methylogaea</taxon>
    </lineage>
</organism>
<keyword evidence="7 12" id="KW-1133">Transmembrane helix</keyword>
<evidence type="ECO:0000256" key="6">
    <source>
        <dbReference type="ARBA" id="ARBA00022692"/>
    </source>
</evidence>
<name>A0A8D5ALP9_9GAMM</name>
<dbReference type="InterPro" id="IPR010817">
    <property type="entry name" value="HemY_N"/>
</dbReference>
<comment type="pathway">
    <text evidence="3">Porphyrin-containing compound metabolism; protoheme biosynthesis.</text>
</comment>